<keyword evidence="4 5" id="KW-0472">Membrane</keyword>
<comment type="subcellular location">
    <subcellularLocation>
        <location evidence="5">Cell inner membrane</location>
        <topology evidence="5">Multi-pass membrane protein</topology>
    </subcellularLocation>
    <subcellularLocation>
        <location evidence="1">Membrane</location>
    </subcellularLocation>
</comment>
<dbReference type="PANTHER" id="PTHR30221">
    <property type="entry name" value="SMALL-CONDUCTANCE MECHANOSENSITIVE CHANNEL"/>
    <property type="match status" value="1"/>
</dbReference>
<dbReference type="Gene3D" id="1.10.287.1260">
    <property type="match status" value="1"/>
</dbReference>
<evidence type="ECO:0000313" key="7">
    <source>
        <dbReference type="EMBL" id="MDR7336201.1"/>
    </source>
</evidence>
<evidence type="ECO:0000256" key="4">
    <source>
        <dbReference type="ARBA" id="ARBA00023136"/>
    </source>
</evidence>
<dbReference type="RefSeq" id="WP_310333195.1">
    <property type="nucleotide sequence ID" value="NZ_JAVDXV010000014.1"/>
</dbReference>
<dbReference type="Proteomes" id="UP001180825">
    <property type="component" value="Unassembled WGS sequence"/>
</dbReference>
<keyword evidence="5" id="KW-0813">Transport</keyword>
<dbReference type="SUPFAM" id="SSF50182">
    <property type="entry name" value="Sm-like ribonucleoproteins"/>
    <property type="match status" value="1"/>
</dbReference>
<evidence type="ECO:0000259" key="6">
    <source>
        <dbReference type="Pfam" id="PF00924"/>
    </source>
</evidence>
<feature type="transmembrane region" description="Helical" evidence="5">
    <location>
        <begin position="101"/>
        <end position="124"/>
    </location>
</feature>
<dbReference type="Gene3D" id="2.30.30.60">
    <property type="match status" value="1"/>
</dbReference>
<dbReference type="InterPro" id="IPR006685">
    <property type="entry name" value="MscS_channel_2nd"/>
</dbReference>
<dbReference type="Pfam" id="PF00924">
    <property type="entry name" value="MS_channel_2nd"/>
    <property type="match status" value="1"/>
</dbReference>
<feature type="transmembrane region" description="Helical" evidence="5">
    <location>
        <begin position="60"/>
        <end position="81"/>
    </location>
</feature>
<keyword evidence="5" id="KW-0997">Cell inner membrane</keyword>
<keyword evidence="5" id="KW-0406">Ion transport</keyword>
<feature type="domain" description="Mechanosensitive ion channel MscS" evidence="6">
    <location>
        <begin position="112"/>
        <end position="183"/>
    </location>
</feature>
<keyword evidence="5" id="KW-0407">Ion channel</keyword>
<name>A0ABU2AG43_9BURK</name>
<dbReference type="EMBL" id="JAVDXV010000014">
    <property type="protein sequence ID" value="MDR7336201.1"/>
    <property type="molecule type" value="Genomic_DNA"/>
</dbReference>
<evidence type="ECO:0000256" key="1">
    <source>
        <dbReference type="ARBA" id="ARBA00004370"/>
    </source>
</evidence>
<reference evidence="7 8" key="1">
    <citation type="submission" date="2023-07" db="EMBL/GenBank/DDBJ databases">
        <title>Sorghum-associated microbial communities from plants grown in Nebraska, USA.</title>
        <authorList>
            <person name="Schachtman D."/>
        </authorList>
    </citation>
    <scope>NUCLEOTIDE SEQUENCE [LARGE SCALE GENOMIC DNA]</scope>
    <source>
        <strain evidence="7 8">BE316</strain>
    </source>
</reference>
<comment type="subunit">
    <text evidence="5">Homoheptamer.</text>
</comment>
<comment type="caution">
    <text evidence="7">The sequence shown here is derived from an EMBL/GenBank/DDBJ whole genome shotgun (WGS) entry which is preliminary data.</text>
</comment>
<keyword evidence="5" id="KW-1003">Cell membrane</keyword>
<dbReference type="InterPro" id="IPR010920">
    <property type="entry name" value="LSM_dom_sf"/>
</dbReference>
<accession>A0ABU2AG43</accession>
<keyword evidence="8" id="KW-1185">Reference proteome</keyword>
<evidence type="ECO:0000313" key="8">
    <source>
        <dbReference type="Proteomes" id="UP001180825"/>
    </source>
</evidence>
<sequence>MRKLIQSLHDWLPVWAADWLDILVPAVEVALIAFAAWLLMRLAHKLIGRVTQKYGLPVNVVSVFLRVVGVLVYVGALLWALERLGVSGAVLWTAFTGFATVGAVAFFAAWSVLSNLFCTLLIYITKAFRIGDVVELLEAGDKAGMKGRVVDINPVYTTLLESGDAQNGTTLQLPNSLFFQRAVRRWHGNAVVELSVDQQGGP</sequence>
<comment type="similarity">
    <text evidence="5">Belongs to the MscS (TC 1.A.23) family.</text>
</comment>
<gene>
    <name evidence="7" type="ORF">J2X21_005374</name>
</gene>
<evidence type="ECO:0000256" key="3">
    <source>
        <dbReference type="ARBA" id="ARBA00022989"/>
    </source>
</evidence>
<comment type="caution">
    <text evidence="5">Lacks conserved residue(s) required for the propagation of feature annotation.</text>
</comment>
<keyword evidence="3 5" id="KW-1133">Transmembrane helix</keyword>
<organism evidence="7 8">
    <name type="scientific">Roseateles asaccharophilus</name>
    <dbReference type="NCBI Taxonomy" id="582607"/>
    <lineage>
        <taxon>Bacteria</taxon>
        <taxon>Pseudomonadati</taxon>
        <taxon>Pseudomonadota</taxon>
        <taxon>Betaproteobacteria</taxon>
        <taxon>Burkholderiales</taxon>
        <taxon>Sphaerotilaceae</taxon>
        <taxon>Roseateles</taxon>
    </lineage>
</organism>
<comment type="function">
    <text evidence="5">Mechanosensitive channel that participates in the regulation of osmotic pressure changes within the cell, opening in response to stretch forces in the membrane lipid bilayer, without the need for other proteins. Contributes to normal resistance to hypoosmotic shock. Forms an ion channel of 1.0 nanosiemens conductance with a slight preference for anions.</text>
</comment>
<protein>
    <recommendedName>
        <fullName evidence="5">Small-conductance mechanosensitive channel</fullName>
    </recommendedName>
</protein>
<evidence type="ECO:0000256" key="2">
    <source>
        <dbReference type="ARBA" id="ARBA00022692"/>
    </source>
</evidence>
<evidence type="ECO:0000256" key="5">
    <source>
        <dbReference type="RuleBase" id="RU369025"/>
    </source>
</evidence>
<dbReference type="InterPro" id="IPR023408">
    <property type="entry name" value="MscS_beta-dom_sf"/>
</dbReference>
<keyword evidence="2 5" id="KW-0812">Transmembrane</keyword>
<dbReference type="PANTHER" id="PTHR30221:SF8">
    <property type="entry name" value="SMALL-CONDUCTANCE MECHANOSENSITIVE CHANNEL"/>
    <property type="match status" value="1"/>
</dbReference>
<proteinExistence type="inferred from homology"/>
<dbReference type="InterPro" id="IPR045275">
    <property type="entry name" value="MscS_archaea/bacteria_type"/>
</dbReference>
<feature type="transmembrane region" description="Helical" evidence="5">
    <location>
        <begin position="20"/>
        <end position="39"/>
    </location>
</feature>